<keyword evidence="7" id="KW-1185">Reference proteome</keyword>
<sequence length="752" mass="85340">MQKVIGIDLGTTNSVMAYKVLDTKILPNIEKEENTPSVVHIDSSGQASIGKIAVDSKLALDPKNTVFSAKRLMGMPFSHPMVQEMVKESKKNDGYYKYSIRKKHNSEDALAIVLHGREYSPEDISAEVLRKIKRDAESHLGDKVSHAVITVPAYFNDKQKNATKKAAEKSGLIVSKLLAEPTAAAIAYGVDQKTEESKTILVYDFGGGTFDLSVLTVANGLFMEQGTGGDRWLGGDDIDRLLSQHIYQLVENEFDLEEGHIHRFLENAPEKTRFAFAAESRKQVERIKKDLSKRKRSHFELDDLLEDEEGDLIDIDIEISRVDFEDLIRPTIAKTIRLIDDLLAELNYEENMIDAILLVGGSSRIPLVNEMLMQRFGAAKVQLSEDPMNAVAKGAAILAHRLGNSGELEQQEDWGEEEEEFQVLYSSSHDIYVRLEDENGQEEFERVVERQIPLPIVEQREYKTAADQQRLIKVELFSNKEEGGKEEIGLGFLVLEEDYPANSSFIFHFEVDTDNTLKLLVAPKNKPNQKSEIHITRGNKDQKFYRTIDEEINNFNRSGANASQMQKLQSDLVKRLKATNQLAQTADDDSQLWDKHIYEVKEEVAQAQHYQEESSHEPADGNIMIARILLNNYENLIGREASELIRMLLQKIELENDILAIQQARQKLEELISNFMGLLDLFLFIVAANRAKEKGSMSDSRRLRDIHDQAERKMERGQVDEGFAILNEHQDLRQKYLGEDSSAAFINTSLKR</sequence>
<reference evidence="6 7" key="1">
    <citation type="journal article" date="2012" name="Stand. Genomic Sci.">
        <title>Complete genome sequencing and analysis of Saprospira grandis str. Lewin, a predatory marine bacterium.</title>
        <authorList>
            <person name="Saw J.H."/>
            <person name="Yuryev A."/>
            <person name="Kanbe M."/>
            <person name="Hou S."/>
            <person name="Young A.G."/>
            <person name="Aizawa S."/>
            <person name="Alam M."/>
        </authorList>
    </citation>
    <scope>NUCLEOTIDE SEQUENCE [LARGE SCALE GENOMIC DNA]</scope>
    <source>
        <strain evidence="6 7">Lewin</strain>
    </source>
</reference>
<evidence type="ECO:0000256" key="2">
    <source>
        <dbReference type="ARBA" id="ARBA00022741"/>
    </source>
</evidence>
<keyword evidence="5" id="KW-0175">Coiled coil</keyword>
<dbReference type="Gene3D" id="3.90.640.10">
    <property type="entry name" value="Actin, Chain A, domain 4"/>
    <property type="match status" value="1"/>
</dbReference>
<dbReference type="RefSeq" id="WP_015694377.1">
    <property type="nucleotide sequence ID" value="NC_016940.1"/>
</dbReference>
<dbReference type="PROSITE" id="PS00297">
    <property type="entry name" value="HSP70_1"/>
    <property type="match status" value="1"/>
</dbReference>
<dbReference type="AlphaFoldDB" id="H6L7C3"/>
<dbReference type="InterPro" id="IPR043129">
    <property type="entry name" value="ATPase_NBD"/>
</dbReference>
<keyword evidence="2 4" id="KW-0547">Nucleotide-binding</keyword>
<dbReference type="PANTHER" id="PTHR19375">
    <property type="entry name" value="HEAT SHOCK PROTEIN 70KDA"/>
    <property type="match status" value="1"/>
</dbReference>
<dbReference type="KEGG" id="sgn:SGRA_4080"/>
<comment type="similarity">
    <text evidence="1 4">Belongs to the heat shock protein 70 family.</text>
</comment>
<evidence type="ECO:0000256" key="3">
    <source>
        <dbReference type="ARBA" id="ARBA00022840"/>
    </source>
</evidence>
<dbReference type="PROSITE" id="PS01036">
    <property type="entry name" value="HSP70_3"/>
    <property type="match status" value="1"/>
</dbReference>
<dbReference type="GO" id="GO:0005524">
    <property type="term" value="F:ATP binding"/>
    <property type="evidence" value="ECO:0007669"/>
    <property type="project" value="UniProtKB-KW"/>
</dbReference>
<dbReference type="InterPro" id="IPR029047">
    <property type="entry name" value="HSP70_peptide-bd_sf"/>
</dbReference>
<dbReference type="STRING" id="984262.SGRA_4080"/>
<evidence type="ECO:0000256" key="4">
    <source>
        <dbReference type="RuleBase" id="RU003322"/>
    </source>
</evidence>
<dbReference type="CDD" id="cd24029">
    <property type="entry name" value="ASKHA_NBD_HSP70_DnaK_HscA_HscC"/>
    <property type="match status" value="1"/>
</dbReference>
<dbReference type="HOGENOM" id="CLU_005965_0_1_10"/>
<protein>
    <submittedName>
        <fullName evidence="6">Heat shock protein Hsp70</fullName>
    </submittedName>
</protein>
<dbReference type="EMBL" id="CP002831">
    <property type="protein sequence ID" value="AFC26795.1"/>
    <property type="molecule type" value="Genomic_DNA"/>
</dbReference>
<keyword evidence="6" id="KW-0346">Stress response</keyword>
<dbReference type="OrthoDB" id="5410377at2"/>
<dbReference type="Gene3D" id="2.60.34.10">
    <property type="entry name" value="Substrate Binding Domain Of DNAk, Chain A, domain 1"/>
    <property type="match status" value="1"/>
</dbReference>
<evidence type="ECO:0000256" key="1">
    <source>
        <dbReference type="ARBA" id="ARBA00007381"/>
    </source>
</evidence>
<dbReference type="PRINTS" id="PR00301">
    <property type="entry name" value="HEATSHOCK70"/>
</dbReference>
<dbReference type="Gene3D" id="3.30.420.40">
    <property type="match status" value="2"/>
</dbReference>
<dbReference type="Pfam" id="PF00012">
    <property type="entry name" value="HSP70"/>
    <property type="match status" value="1"/>
</dbReference>
<feature type="coiled-coil region" evidence="5">
    <location>
        <begin position="651"/>
        <end position="681"/>
    </location>
</feature>
<dbReference type="eggNOG" id="COG0443">
    <property type="taxonomic scope" value="Bacteria"/>
</dbReference>
<dbReference type="Proteomes" id="UP000007519">
    <property type="component" value="Chromosome"/>
</dbReference>
<evidence type="ECO:0000256" key="5">
    <source>
        <dbReference type="SAM" id="Coils"/>
    </source>
</evidence>
<evidence type="ECO:0000313" key="6">
    <source>
        <dbReference type="EMBL" id="AFC26795.1"/>
    </source>
</evidence>
<accession>H6L7C3</accession>
<proteinExistence type="inferred from homology"/>
<keyword evidence="3 4" id="KW-0067">ATP-binding</keyword>
<dbReference type="SUPFAM" id="SSF53067">
    <property type="entry name" value="Actin-like ATPase domain"/>
    <property type="match status" value="2"/>
</dbReference>
<dbReference type="InterPro" id="IPR018181">
    <property type="entry name" value="Heat_shock_70_CS"/>
</dbReference>
<name>H6L7C3_SAPGL</name>
<gene>
    <name evidence="6" type="ordered locus">SGRA_4080</name>
</gene>
<dbReference type="GO" id="GO:0140662">
    <property type="term" value="F:ATP-dependent protein folding chaperone"/>
    <property type="evidence" value="ECO:0007669"/>
    <property type="project" value="InterPro"/>
</dbReference>
<dbReference type="PROSITE" id="PS00329">
    <property type="entry name" value="HSP70_2"/>
    <property type="match status" value="1"/>
</dbReference>
<evidence type="ECO:0000313" key="7">
    <source>
        <dbReference type="Proteomes" id="UP000007519"/>
    </source>
</evidence>
<dbReference type="SUPFAM" id="SSF100920">
    <property type="entry name" value="Heat shock protein 70kD (HSP70), peptide-binding domain"/>
    <property type="match status" value="1"/>
</dbReference>
<dbReference type="InterPro" id="IPR013126">
    <property type="entry name" value="Hsp_70_fam"/>
</dbReference>
<organism evidence="6 7">
    <name type="scientific">Saprospira grandis (strain Lewin)</name>
    <dbReference type="NCBI Taxonomy" id="984262"/>
    <lineage>
        <taxon>Bacteria</taxon>
        <taxon>Pseudomonadati</taxon>
        <taxon>Bacteroidota</taxon>
        <taxon>Saprospiria</taxon>
        <taxon>Saprospirales</taxon>
        <taxon>Saprospiraceae</taxon>
        <taxon>Saprospira</taxon>
    </lineage>
</organism>